<evidence type="ECO:0000313" key="3">
    <source>
        <dbReference type="Proteomes" id="UP001216638"/>
    </source>
</evidence>
<dbReference type="GO" id="GO:0006122">
    <property type="term" value="P:mitochondrial electron transport, ubiquinol to cytochrome c"/>
    <property type="evidence" value="ECO:0007669"/>
    <property type="project" value="InterPro"/>
</dbReference>
<sequence>MSAFRASSAAFRAFRATPRASYNVPRFQPHIGNTLSPQYMMKWVPSMAIWGASAGVLVTVLLSGVPLFQKDVLDKTPVAWFYEDKTPDSDKPF</sequence>
<proteinExistence type="predicted"/>
<keyword evidence="3" id="KW-1185">Reference proteome</keyword>
<evidence type="ECO:0000313" key="2">
    <source>
        <dbReference type="EMBL" id="WFC93669.1"/>
    </source>
</evidence>
<keyword evidence="1" id="KW-1133">Transmembrane helix</keyword>
<name>A0AAF0DTD8_9BASI</name>
<gene>
    <name evidence="2" type="ORF">MBRA1_000291</name>
</gene>
<keyword evidence="1" id="KW-0472">Membrane</keyword>
<dbReference type="PANTHER" id="PTHR28254">
    <property type="entry name" value="CYTOCHROME B-C1 COMPLEX SUBUNIT 10"/>
    <property type="match status" value="1"/>
</dbReference>
<dbReference type="Proteomes" id="UP001216638">
    <property type="component" value="Chromosome 1"/>
</dbReference>
<dbReference type="AlphaFoldDB" id="A0AAF0DTD8"/>
<dbReference type="PANTHER" id="PTHR28254:SF1">
    <property type="entry name" value="CYTOCHROME B-C1 COMPLEX SUBUNIT 10, MITOCHONDRIAL"/>
    <property type="match status" value="1"/>
</dbReference>
<reference evidence="2" key="1">
    <citation type="submission" date="2023-03" db="EMBL/GenBank/DDBJ databases">
        <title>Mating type loci evolution in Malassezia.</title>
        <authorList>
            <person name="Coelho M.A."/>
        </authorList>
    </citation>
    <scope>NUCLEOTIDE SEQUENCE</scope>
    <source>
        <strain evidence="2">CBS 14135</strain>
    </source>
</reference>
<evidence type="ECO:0000256" key="1">
    <source>
        <dbReference type="SAM" id="Phobius"/>
    </source>
</evidence>
<accession>A0AAF0DTD8</accession>
<dbReference type="Pfam" id="PF09796">
    <property type="entry name" value="QCR10"/>
    <property type="match status" value="1"/>
</dbReference>
<dbReference type="InterPro" id="IPR019182">
    <property type="entry name" value="Cytochrome_b-c1_su10_fun"/>
</dbReference>
<organism evidence="2 3">
    <name type="scientific">Malassezia brasiliensis</name>
    <dbReference type="NCBI Taxonomy" id="1821822"/>
    <lineage>
        <taxon>Eukaryota</taxon>
        <taxon>Fungi</taxon>
        <taxon>Dikarya</taxon>
        <taxon>Basidiomycota</taxon>
        <taxon>Ustilaginomycotina</taxon>
        <taxon>Malasseziomycetes</taxon>
        <taxon>Malasseziales</taxon>
        <taxon>Malasseziaceae</taxon>
        <taxon>Malassezia</taxon>
    </lineage>
</organism>
<evidence type="ECO:0008006" key="4">
    <source>
        <dbReference type="Google" id="ProtNLM"/>
    </source>
</evidence>
<dbReference type="GO" id="GO:0005739">
    <property type="term" value="C:mitochondrion"/>
    <property type="evidence" value="ECO:0007669"/>
    <property type="project" value="GOC"/>
</dbReference>
<dbReference type="EMBL" id="CP119951">
    <property type="protein sequence ID" value="WFC93669.1"/>
    <property type="molecule type" value="Genomic_DNA"/>
</dbReference>
<keyword evidence="1" id="KW-0812">Transmembrane</keyword>
<protein>
    <recommendedName>
        <fullName evidence="4">Cytochrome b-c1 complex subunit 10</fullName>
    </recommendedName>
</protein>
<feature type="transmembrane region" description="Helical" evidence="1">
    <location>
        <begin position="47"/>
        <end position="68"/>
    </location>
</feature>